<dbReference type="Pfam" id="PF11898">
    <property type="entry name" value="DUF3418"/>
    <property type="match status" value="1"/>
</dbReference>
<name>A0ABV6C8R8_9GAMM</name>
<dbReference type="InterPro" id="IPR027417">
    <property type="entry name" value="P-loop_NTPase"/>
</dbReference>
<dbReference type="InterPro" id="IPR024590">
    <property type="entry name" value="HrpA_C"/>
</dbReference>
<dbReference type="SMART" id="SM00490">
    <property type="entry name" value="HELICc"/>
    <property type="match status" value="1"/>
</dbReference>
<evidence type="ECO:0000259" key="5">
    <source>
        <dbReference type="PROSITE" id="PS51192"/>
    </source>
</evidence>
<keyword evidence="4" id="KW-0067">ATP-binding</keyword>
<dbReference type="Gene3D" id="1.20.120.1080">
    <property type="match status" value="1"/>
</dbReference>
<keyword evidence="1" id="KW-0547">Nucleotide-binding</keyword>
<dbReference type="InterPro" id="IPR003593">
    <property type="entry name" value="AAA+_ATPase"/>
</dbReference>
<feature type="domain" description="Helicase C-terminal" evidence="6">
    <location>
        <begin position="307"/>
        <end position="475"/>
    </location>
</feature>
<dbReference type="EC" id="3.6.4.13" evidence="7"/>
<dbReference type="RefSeq" id="WP_385876053.1">
    <property type="nucleotide sequence ID" value="NZ_JBHLXE010000024.1"/>
</dbReference>
<dbReference type="PANTHER" id="PTHR18934">
    <property type="entry name" value="ATP-DEPENDENT RNA HELICASE"/>
    <property type="match status" value="1"/>
</dbReference>
<organism evidence="7 8">
    <name type="scientific">Thorsellia kenyensis</name>
    <dbReference type="NCBI Taxonomy" id="1549888"/>
    <lineage>
        <taxon>Bacteria</taxon>
        <taxon>Pseudomonadati</taxon>
        <taxon>Pseudomonadota</taxon>
        <taxon>Gammaproteobacteria</taxon>
        <taxon>Enterobacterales</taxon>
        <taxon>Thorselliaceae</taxon>
        <taxon>Thorsellia</taxon>
    </lineage>
</organism>
<dbReference type="SMART" id="SM00487">
    <property type="entry name" value="DEXDc"/>
    <property type="match status" value="1"/>
</dbReference>
<evidence type="ECO:0000256" key="2">
    <source>
        <dbReference type="ARBA" id="ARBA00022801"/>
    </source>
</evidence>
<dbReference type="NCBIfam" id="TIGR01967">
    <property type="entry name" value="DEAH_box_HrpA"/>
    <property type="match status" value="1"/>
</dbReference>
<keyword evidence="8" id="KW-1185">Reference proteome</keyword>
<evidence type="ECO:0000256" key="3">
    <source>
        <dbReference type="ARBA" id="ARBA00022806"/>
    </source>
</evidence>
<dbReference type="InterPro" id="IPR011709">
    <property type="entry name" value="DEAD-box_helicase_OB_fold"/>
</dbReference>
<keyword evidence="2 7" id="KW-0378">Hydrolase</keyword>
<feature type="domain" description="Helicase ATP-binding" evidence="5">
    <location>
        <begin position="93"/>
        <end position="264"/>
    </location>
</feature>
<evidence type="ECO:0000313" key="8">
    <source>
        <dbReference type="Proteomes" id="UP001589758"/>
    </source>
</evidence>
<evidence type="ECO:0000256" key="4">
    <source>
        <dbReference type="ARBA" id="ARBA00022840"/>
    </source>
</evidence>
<dbReference type="PROSITE" id="PS51194">
    <property type="entry name" value="HELICASE_CTER"/>
    <property type="match status" value="1"/>
</dbReference>
<dbReference type="CDD" id="cd18791">
    <property type="entry name" value="SF2_C_RHA"/>
    <property type="match status" value="1"/>
</dbReference>
<dbReference type="GO" id="GO:0003724">
    <property type="term" value="F:RNA helicase activity"/>
    <property type="evidence" value="ECO:0007669"/>
    <property type="project" value="UniProtKB-EC"/>
</dbReference>
<reference evidence="7 8" key="1">
    <citation type="submission" date="2024-09" db="EMBL/GenBank/DDBJ databases">
        <authorList>
            <person name="Sun Q."/>
            <person name="Mori K."/>
        </authorList>
    </citation>
    <scope>NUCLEOTIDE SEQUENCE [LARGE SCALE GENOMIC DNA]</scope>
    <source>
        <strain evidence="7 8">CCM 8545</strain>
    </source>
</reference>
<comment type="caution">
    <text evidence="7">The sequence shown here is derived from an EMBL/GenBank/DDBJ whole genome shotgun (WGS) entry which is preliminary data.</text>
</comment>
<dbReference type="Proteomes" id="UP001589758">
    <property type="component" value="Unassembled WGS sequence"/>
</dbReference>
<dbReference type="InterPro" id="IPR048333">
    <property type="entry name" value="HA2_WH"/>
</dbReference>
<dbReference type="SUPFAM" id="SSF52540">
    <property type="entry name" value="P-loop containing nucleoside triphosphate hydrolases"/>
    <property type="match status" value="1"/>
</dbReference>
<dbReference type="Pfam" id="PF07717">
    <property type="entry name" value="OB_NTP_bind"/>
    <property type="match status" value="1"/>
</dbReference>
<proteinExistence type="predicted"/>
<dbReference type="InterPro" id="IPR014001">
    <property type="entry name" value="Helicase_ATP-bd"/>
</dbReference>
<keyword evidence="3 7" id="KW-0347">Helicase</keyword>
<dbReference type="InterPro" id="IPR001650">
    <property type="entry name" value="Helicase_C-like"/>
</dbReference>
<dbReference type="PANTHER" id="PTHR18934:SF99">
    <property type="entry name" value="ATP-DEPENDENT RNA HELICASE DHX37-RELATED"/>
    <property type="match status" value="1"/>
</dbReference>
<evidence type="ECO:0000259" key="6">
    <source>
        <dbReference type="PROSITE" id="PS51194"/>
    </source>
</evidence>
<dbReference type="Gene3D" id="3.40.50.300">
    <property type="entry name" value="P-loop containing nucleotide triphosphate hydrolases"/>
    <property type="match status" value="2"/>
</dbReference>
<evidence type="ECO:0000256" key="1">
    <source>
        <dbReference type="ARBA" id="ARBA00022741"/>
    </source>
</evidence>
<dbReference type="Pfam" id="PF00270">
    <property type="entry name" value="DEAD"/>
    <property type="match status" value="1"/>
</dbReference>
<dbReference type="Pfam" id="PF04408">
    <property type="entry name" value="WHD_HA2"/>
    <property type="match status" value="1"/>
</dbReference>
<evidence type="ECO:0000313" key="7">
    <source>
        <dbReference type="EMBL" id="MFC0178962.1"/>
    </source>
</evidence>
<dbReference type="GO" id="GO:0016787">
    <property type="term" value="F:hydrolase activity"/>
    <property type="evidence" value="ECO:0007669"/>
    <property type="project" value="UniProtKB-KW"/>
</dbReference>
<dbReference type="InterPro" id="IPR010222">
    <property type="entry name" value="RNA_helicase_HrpA"/>
</dbReference>
<dbReference type="InterPro" id="IPR007502">
    <property type="entry name" value="Helicase-assoc_dom"/>
</dbReference>
<dbReference type="Pfam" id="PF21010">
    <property type="entry name" value="HA2_C"/>
    <property type="match status" value="1"/>
</dbReference>
<dbReference type="InterPro" id="IPR011545">
    <property type="entry name" value="DEAD/DEAH_box_helicase_dom"/>
</dbReference>
<dbReference type="SMART" id="SM00382">
    <property type="entry name" value="AAA"/>
    <property type="match status" value="1"/>
</dbReference>
<dbReference type="NCBIfam" id="NF008348">
    <property type="entry name" value="PRK11131.1"/>
    <property type="match status" value="1"/>
</dbReference>
<sequence>MQNQNNSLISKPLTIHGLISQLEKLMLFDALKIKRRILGVKKVADKNAQQKILLGIKNEIEKLSLKVKNRIESCPKIIYPEALPVSQKREEILEAIKNNQVVIIAGETGSGKTTQIPKMCLELGRGIKGLIGHTQPRRLAARAVAQRLADELASKEGTDGKGILGDTVGFKVRFSDKVSPKTLVKLMTDGILLAEIQNDRLLMQYDTLIIDEAHERSLNIDFILGYLTSILPKRPDLKVIITSATIDPERFAKHFSIKEKMAPMIEVSGRTYPVEVRYRPLGDLSTDDNEEASTHSQKDFIDGIIEAVNELSIEVPGDILVFLTGEREIRDVSEALQKECAHNRFFRHTEILPLYARLSQSEQNRIFQPHQGRRIILSTNVAETSLTVPGIKYVIDTGTARISRYSYRTKVQRLPIEAISQASANQRKGRCGRVSDGICIRLYSEEDFLSRPEFTTPEIKRTHLASVILQMLALGLGDIESFPFVEPPESKQIQDGLRLLEELGALTEENRLSQLGKQLSKLPVDPKFARIIIAAESLGSLEEILIITSALSIQDPKERPQDRQQAADEMHRRFHDEQSDFVAFLNLWRYIQEKDAELTNNQFRRLCKKEFLNYLRLREWEDIYTQLKIATNELNLQHNHLPADYRAIHIALLTGLVTQVGMKDIENHEYQGARNSRFHLFPNSGLFKKPPKWVLVAELMETSRLWGRICASIDPLWIEPIAPHLIKYHHSEPHWSKKQGAVMAYEKVVLLGLPIIPSRKVNFAKKDPLLSRELFIRHALVEGEWITQHKFFHENRKLLSEVEALEHRARRRDILVDDETLFEFYHERVDLSAVSAKHFDKWWKIESKKSPDLLSFEKQMLIREDAKAVSQLDFPLFWHQEPHKFKLTYQFEPGEFDDGITVHLPLALLNQVEDKGFEWLVPGLRHELLVALIKSLPKSYRRNFVPAPNYADALIARISDFSLPLLITVERELRKMSGLTIPLEAFDLDSIPSHLKITFKIFDENNRVIEKGRSLSSLKEALKPKVEALLSNVSDSTEQITFTDWSFDDLVEQYNERKQGYTVKVYPALVDNKDSVLIRNFDSPLQQKIAMQAGLRRLVLLKIPSPIKYLHENLPNKAKLGLYFNPYGKVLSLIDDCIYAAIDKLAEDYGKPILQKSEFDDFIELVKAEINPLVVDIAKKVEVILSLHYELSKQLKGKIDIQSAYAFADIKQQLEKLIFAKFVLNHGYAKLNDLLRYLQAIEKRLEKLKVDSLKDRAMMVRVQSIEGEWAVWFSKLPEELKHTPDVIAVRWMLEELRVSLFAQQLGTLYPISEKRIRQVISSIDIA</sequence>
<protein>
    <submittedName>
        <fullName evidence="7">ATP-dependent RNA helicase HrpA</fullName>
        <ecNumber evidence="7">3.6.4.13</ecNumber>
    </submittedName>
</protein>
<accession>A0ABV6C8R8</accession>
<dbReference type="SMART" id="SM00847">
    <property type="entry name" value="HA2"/>
    <property type="match status" value="1"/>
</dbReference>
<dbReference type="Pfam" id="PF00271">
    <property type="entry name" value="Helicase_C"/>
    <property type="match status" value="1"/>
</dbReference>
<dbReference type="PROSITE" id="PS51192">
    <property type="entry name" value="HELICASE_ATP_BIND_1"/>
    <property type="match status" value="1"/>
</dbReference>
<gene>
    <name evidence="7" type="primary">hrpA</name>
    <name evidence="7" type="ORF">ACFFIT_02440</name>
</gene>
<dbReference type="EMBL" id="JBHLXE010000024">
    <property type="protein sequence ID" value="MFC0178962.1"/>
    <property type="molecule type" value="Genomic_DNA"/>
</dbReference>